<dbReference type="EMBL" id="JAIWYP010000014">
    <property type="protein sequence ID" value="KAH3712768.1"/>
    <property type="molecule type" value="Genomic_DNA"/>
</dbReference>
<sequence>MHLPFTSGFTCPSRENVCDCIDIEMHCENRGLDHLPYDLSNEDITKFKELPPRKYPCYVCLNMFGPRFVKRGFNACACSVFPD</sequence>
<reference evidence="1" key="2">
    <citation type="submission" date="2020-11" db="EMBL/GenBank/DDBJ databases">
        <authorList>
            <person name="McCartney M.A."/>
            <person name="Auch B."/>
            <person name="Kono T."/>
            <person name="Mallez S."/>
            <person name="Becker A."/>
            <person name="Gohl D.M."/>
            <person name="Silverstein K.A.T."/>
            <person name="Koren S."/>
            <person name="Bechman K.B."/>
            <person name="Herman A."/>
            <person name="Abrahante J.E."/>
            <person name="Garbe J."/>
        </authorList>
    </citation>
    <scope>NUCLEOTIDE SEQUENCE</scope>
    <source>
        <strain evidence="1">Duluth1</strain>
        <tissue evidence="1">Whole animal</tissue>
    </source>
</reference>
<evidence type="ECO:0000313" key="1">
    <source>
        <dbReference type="EMBL" id="KAH3712768.1"/>
    </source>
</evidence>
<evidence type="ECO:0000313" key="2">
    <source>
        <dbReference type="Proteomes" id="UP000828390"/>
    </source>
</evidence>
<organism evidence="1 2">
    <name type="scientific">Dreissena polymorpha</name>
    <name type="common">Zebra mussel</name>
    <name type="synonym">Mytilus polymorpha</name>
    <dbReference type="NCBI Taxonomy" id="45954"/>
    <lineage>
        <taxon>Eukaryota</taxon>
        <taxon>Metazoa</taxon>
        <taxon>Spiralia</taxon>
        <taxon>Lophotrochozoa</taxon>
        <taxon>Mollusca</taxon>
        <taxon>Bivalvia</taxon>
        <taxon>Autobranchia</taxon>
        <taxon>Heteroconchia</taxon>
        <taxon>Euheterodonta</taxon>
        <taxon>Imparidentia</taxon>
        <taxon>Neoheterodontei</taxon>
        <taxon>Myida</taxon>
        <taxon>Dreissenoidea</taxon>
        <taxon>Dreissenidae</taxon>
        <taxon>Dreissena</taxon>
    </lineage>
</organism>
<accession>A0A9D3Z4Q1</accession>
<dbReference type="Proteomes" id="UP000828390">
    <property type="component" value="Unassembled WGS sequence"/>
</dbReference>
<proteinExistence type="predicted"/>
<comment type="caution">
    <text evidence="1">The sequence shown here is derived from an EMBL/GenBank/DDBJ whole genome shotgun (WGS) entry which is preliminary data.</text>
</comment>
<reference evidence="1" key="1">
    <citation type="journal article" date="2019" name="bioRxiv">
        <title>The Genome of the Zebra Mussel, Dreissena polymorpha: A Resource for Invasive Species Research.</title>
        <authorList>
            <person name="McCartney M.A."/>
            <person name="Auch B."/>
            <person name="Kono T."/>
            <person name="Mallez S."/>
            <person name="Zhang Y."/>
            <person name="Obille A."/>
            <person name="Becker A."/>
            <person name="Abrahante J.E."/>
            <person name="Garbe J."/>
            <person name="Badalamenti J.P."/>
            <person name="Herman A."/>
            <person name="Mangelson H."/>
            <person name="Liachko I."/>
            <person name="Sullivan S."/>
            <person name="Sone E.D."/>
            <person name="Koren S."/>
            <person name="Silverstein K.A.T."/>
            <person name="Beckman K.B."/>
            <person name="Gohl D.M."/>
        </authorList>
    </citation>
    <scope>NUCLEOTIDE SEQUENCE</scope>
    <source>
        <strain evidence="1">Duluth1</strain>
        <tissue evidence="1">Whole animal</tissue>
    </source>
</reference>
<name>A0A9D3Z4Q1_DREPO</name>
<protein>
    <submittedName>
        <fullName evidence="1">Uncharacterized protein</fullName>
    </submittedName>
</protein>
<gene>
    <name evidence="1" type="ORF">DPMN_072525</name>
</gene>
<dbReference type="AlphaFoldDB" id="A0A9D3Z4Q1"/>
<keyword evidence="2" id="KW-1185">Reference proteome</keyword>